<dbReference type="AlphaFoldDB" id="E2BG36"/>
<accession>E2BG36</accession>
<keyword evidence="2" id="KW-1185">Reference proteome</keyword>
<protein>
    <submittedName>
        <fullName evidence="1">Uncharacterized protein</fullName>
    </submittedName>
</protein>
<gene>
    <name evidence="1" type="ORF">EAI_15986</name>
</gene>
<dbReference type="InParanoid" id="E2BG36"/>
<proteinExistence type="predicted"/>
<evidence type="ECO:0000313" key="1">
    <source>
        <dbReference type="EMBL" id="EFN85304.1"/>
    </source>
</evidence>
<sequence length="130" mass="14529">MLWYRLEALYDTQPRPAIVITAHYTNTPGTNYFTDNSSKLLVLAHFSFPLRPSPALGTLPPNSFASVFALSPSRAGLGAANYPGHRYFLPRIKTDNRIITKIKVLNFVTFSLIKEVTIKQTCQLDNARTG</sequence>
<organism evidence="2">
    <name type="scientific">Harpegnathos saltator</name>
    <name type="common">Jerdon's jumping ant</name>
    <dbReference type="NCBI Taxonomy" id="610380"/>
    <lineage>
        <taxon>Eukaryota</taxon>
        <taxon>Metazoa</taxon>
        <taxon>Ecdysozoa</taxon>
        <taxon>Arthropoda</taxon>
        <taxon>Hexapoda</taxon>
        <taxon>Insecta</taxon>
        <taxon>Pterygota</taxon>
        <taxon>Neoptera</taxon>
        <taxon>Endopterygota</taxon>
        <taxon>Hymenoptera</taxon>
        <taxon>Apocrita</taxon>
        <taxon>Aculeata</taxon>
        <taxon>Formicoidea</taxon>
        <taxon>Formicidae</taxon>
        <taxon>Ponerinae</taxon>
        <taxon>Ponerini</taxon>
        <taxon>Harpegnathos</taxon>
    </lineage>
</organism>
<dbReference type="EMBL" id="GL448115">
    <property type="protein sequence ID" value="EFN85304.1"/>
    <property type="molecule type" value="Genomic_DNA"/>
</dbReference>
<dbReference type="Proteomes" id="UP000008237">
    <property type="component" value="Unassembled WGS sequence"/>
</dbReference>
<reference evidence="1 2" key="1">
    <citation type="journal article" date="2010" name="Science">
        <title>Genomic comparison of the ants Camponotus floridanus and Harpegnathos saltator.</title>
        <authorList>
            <person name="Bonasio R."/>
            <person name="Zhang G."/>
            <person name="Ye C."/>
            <person name="Mutti N.S."/>
            <person name="Fang X."/>
            <person name="Qin N."/>
            <person name="Donahue G."/>
            <person name="Yang P."/>
            <person name="Li Q."/>
            <person name="Li C."/>
            <person name="Zhang P."/>
            <person name="Huang Z."/>
            <person name="Berger S.L."/>
            <person name="Reinberg D."/>
            <person name="Wang J."/>
            <person name="Liebig J."/>
        </authorList>
    </citation>
    <scope>NUCLEOTIDE SEQUENCE [LARGE SCALE GENOMIC DNA]</scope>
    <source>
        <strain evidence="1 2">R22 G/1</strain>
    </source>
</reference>
<evidence type="ECO:0000313" key="2">
    <source>
        <dbReference type="Proteomes" id="UP000008237"/>
    </source>
</evidence>
<name>E2BG36_HARSA</name>